<keyword evidence="1" id="KW-0812">Transmembrane</keyword>
<evidence type="ECO:0008006" key="4">
    <source>
        <dbReference type="Google" id="ProtNLM"/>
    </source>
</evidence>
<name>A0A0C2I0T5_9PSED</name>
<feature type="transmembrane region" description="Helical" evidence="1">
    <location>
        <begin position="69"/>
        <end position="91"/>
    </location>
</feature>
<dbReference type="PATRIC" id="fig|226910.6.peg.5680"/>
<protein>
    <recommendedName>
        <fullName evidence="4">DUF1640 domain-containing protein</fullName>
    </recommendedName>
</protein>
<dbReference type="Gene3D" id="6.10.250.2700">
    <property type="match status" value="1"/>
</dbReference>
<keyword evidence="1" id="KW-1133">Transmembrane helix</keyword>
<dbReference type="EMBL" id="JXDG01000111">
    <property type="protein sequence ID" value="KIH80565.1"/>
    <property type="molecule type" value="Genomic_DNA"/>
</dbReference>
<sequence>MTSVLATKADLTALRTELKADITTVHTELKADIATLRADLKTEISEVRNALTTDGEKRLKELANLENKLTLRMILLLSAFGSLLFGALKYLN</sequence>
<evidence type="ECO:0000313" key="2">
    <source>
        <dbReference type="EMBL" id="KIH80565.1"/>
    </source>
</evidence>
<organism evidence="2 3">
    <name type="scientific">Pseudomonas batumici</name>
    <dbReference type="NCBI Taxonomy" id="226910"/>
    <lineage>
        <taxon>Bacteria</taxon>
        <taxon>Pseudomonadati</taxon>
        <taxon>Pseudomonadota</taxon>
        <taxon>Gammaproteobacteria</taxon>
        <taxon>Pseudomonadales</taxon>
        <taxon>Pseudomonadaceae</taxon>
        <taxon>Pseudomonas</taxon>
    </lineage>
</organism>
<dbReference type="AlphaFoldDB" id="A0A0C2I0T5"/>
<evidence type="ECO:0000256" key="1">
    <source>
        <dbReference type="SAM" id="Phobius"/>
    </source>
</evidence>
<accession>A0A0C2I0T5</accession>
<keyword evidence="3" id="KW-1185">Reference proteome</keyword>
<dbReference type="Proteomes" id="UP000031535">
    <property type="component" value="Unassembled WGS sequence"/>
</dbReference>
<proteinExistence type="predicted"/>
<gene>
    <name evidence="2" type="ORF">UCMB321_5694</name>
</gene>
<evidence type="ECO:0000313" key="3">
    <source>
        <dbReference type="Proteomes" id="UP000031535"/>
    </source>
</evidence>
<dbReference type="STRING" id="226910.UCMB321_5694"/>
<keyword evidence="1" id="KW-0472">Membrane</keyword>
<comment type="caution">
    <text evidence="2">The sequence shown here is derived from an EMBL/GenBank/DDBJ whole genome shotgun (WGS) entry which is preliminary data.</text>
</comment>
<reference evidence="2 3" key="1">
    <citation type="submission" date="2015-01" db="EMBL/GenBank/DDBJ databases">
        <title>Complete genome of Pseudomonas batumici UCM B-321 producer of the batumin antibiotic with strong antistaphilococcal and potential anticancer activity.</title>
        <authorList>
            <person name="Klochko V.V."/>
            <person name="Zelena L.B."/>
            <person name="Elena K.A."/>
            <person name="Reva O.N."/>
        </authorList>
    </citation>
    <scope>NUCLEOTIDE SEQUENCE [LARGE SCALE GENOMIC DNA]</scope>
    <source>
        <strain evidence="2 3">UCM B-321</strain>
    </source>
</reference>